<dbReference type="KEGG" id="rcu:8286437"/>
<dbReference type="FunCoup" id="B9SI10">
    <property type="interactions" value="726"/>
</dbReference>
<dbReference type="InParanoid" id="B9SI10"/>
<dbReference type="GO" id="GO:0047213">
    <property type="term" value="F:anthocyanidin 3-O-glucosyltransferase activity"/>
    <property type="evidence" value="ECO:0007669"/>
    <property type="project" value="UniProtKB-EC"/>
</dbReference>
<gene>
    <name evidence="8" type="ORF">RCOM_0611830</name>
</gene>
<dbReference type="FunFam" id="3.40.50.2000:FF:000056">
    <property type="entry name" value="Glycosyltransferase"/>
    <property type="match status" value="1"/>
</dbReference>
<dbReference type="SUPFAM" id="SSF53756">
    <property type="entry name" value="UDP-Glycosyltransferase/glycogen phosphorylase"/>
    <property type="match status" value="1"/>
</dbReference>
<comment type="pathway">
    <text evidence="1">Pigment biosynthesis; anthocyanin biosynthesis.</text>
</comment>
<dbReference type="GO" id="GO:0009718">
    <property type="term" value="P:anthocyanin-containing compound biosynthetic process"/>
    <property type="evidence" value="ECO:0007669"/>
    <property type="project" value="UniProtKB-UniPathway"/>
</dbReference>
<name>B9SI10_RICCO</name>
<dbReference type="PANTHER" id="PTHR48048:SF94">
    <property type="entry name" value="GLYCOSYLTRANSFERASE"/>
    <property type="match status" value="1"/>
</dbReference>
<evidence type="ECO:0000256" key="7">
    <source>
        <dbReference type="RuleBase" id="RU362057"/>
    </source>
</evidence>
<dbReference type="InterPro" id="IPR050481">
    <property type="entry name" value="UDP-glycosyltransf_plant"/>
</dbReference>
<proteinExistence type="inferred from homology"/>
<sequence length="475" mass="52296">MGKAELIFIPAPGVGHIVSTIEFANSLIKQDGQLFITILVMKLPITPFLDAYTKSLTASQPNINLIDLPQVDLPSLQLFKKSVESYVVDLIDRYKPHVKNVVTDIMSSRTSSDSVSVVGIVLDFFCGCMIDIGNEMGLPSFIFLTSGSGFLNLMLYLPSRHEQIGTEFSSSDPDVSIPGFVNSVPVTVLPAAVFNTDGGYDAYIKVAQRFKDAKGIIINTFTELEPYAIEPFNNGQAPKVYPVGPVLNLKGQPHPDMNRSQWDKIMEWLDEQPESSAVFLCFGSAGFFNVPQVKEIALGLEQSGCKFLWSLRVPLIQDEGTQIIKKPEEMLPEGFLERVEGRGMVCGWAPQVEVLGHKAIGGFVSHCGWNSILESLWHAVPIVTLPIYAEQQLNAFTMARELGLAVDLKLDYRPNGEIAKAEEVERALKCLMDSDSEVRKKVKDMAGMARKAGMEGGSSFNSILQFIEDIKGSSY</sequence>
<evidence type="ECO:0000256" key="1">
    <source>
        <dbReference type="ARBA" id="ARBA00004935"/>
    </source>
</evidence>
<dbReference type="GO" id="GO:0035251">
    <property type="term" value="F:UDP-glucosyltransferase activity"/>
    <property type="evidence" value="ECO:0000318"/>
    <property type="project" value="GO_Central"/>
</dbReference>
<accession>B9SI10</accession>
<evidence type="ECO:0000256" key="6">
    <source>
        <dbReference type="RuleBase" id="RU003718"/>
    </source>
</evidence>
<dbReference type="CDD" id="cd03784">
    <property type="entry name" value="GT1_Gtf-like"/>
    <property type="match status" value="1"/>
</dbReference>
<keyword evidence="3 6" id="KW-0328">Glycosyltransferase</keyword>
<dbReference type="InterPro" id="IPR002213">
    <property type="entry name" value="UDP_glucos_trans"/>
</dbReference>
<protein>
    <recommendedName>
        <fullName evidence="7">Glycosyltransferase</fullName>
        <ecNumber evidence="7">2.4.1.-</ecNumber>
    </recommendedName>
</protein>
<keyword evidence="4 6" id="KW-0808">Transferase</keyword>
<dbReference type="Pfam" id="PF00201">
    <property type="entry name" value="UDPGT"/>
    <property type="match status" value="1"/>
</dbReference>
<dbReference type="EC" id="2.4.1.-" evidence="7"/>
<dbReference type="FunFam" id="3.40.50.2000:FF:000080">
    <property type="entry name" value="Glycosyltransferase"/>
    <property type="match status" value="1"/>
</dbReference>
<organism evidence="8 9">
    <name type="scientific">Ricinus communis</name>
    <name type="common">Castor bean</name>
    <dbReference type="NCBI Taxonomy" id="3988"/>
    <lineage>
        <taxon>Eukaryota</taxon>
        <taxon>Viridiplantae</taxon>
        <taxon>Streptophyta</taxon>
        <taxon>Embryophyta</taxon>
        <taxon>Tracheophyta</taxon>
        <taxon>Spermatophyta</taxon>
        <taxon>Magnoliopsida</taxon>
        <taxon>eudicotyledons</taxon>
        <taxon>Gunneridae</taxon>
        <taxon>Pentapetalae</taxon>
        <taxon>rosids</taxon>
        <taxon>fabids</taxon>
        <taxon>Malpighiales</taxon>
        <taxon>Euphorbiaceae</taxon>
        <taxon>Acalyphoideae</taxon>
        <taxon>Acalypheae</taxon>
        <taxon>Ricinus</taxon>
    </lineage>
</organism>
<keyword evidence="9" id="KW-1185">Reference proteome</keyword>
<dbReference type="Proteomes" id="UP000008311">
    <property type="component" value="Unassembled WGS sequence"/>
</dbReference>
<evidence type="ECO:0000256" key="3">
    <source>
        <dbReference type="ARBA" id="ARBA00022676"/>
    </source>
</evidence>
<evidence type="ECO:0000256" key="2">
    <source>
        <dbReference type="ARBA" id="ARBA00009995"/>
    </source>
</evidence>
<dbReference type="Gene3D" id="3.40.50.2000">
    <property type="entry name" value="Glycogen Phosphorylase B"/>
    <property type="match status" value="2"/>
</dbReference>
<dbReference type="PROSITE" id="PS00375">
    <property type="entry name" value="UDPGT"/>
    <property type="match status" value="1"/>
</dbReference>
<comment type="catalytic activity">
    <reaction evidence="5">
        <text>an anthocyanidin + UDP-alpha-D-glucose + H(+) = an anthocyanidin 3-O-beta-D-glucoside + UDP</text>
        <dbReference type="Rhea" id="RHEA:20093"/>
        <dbReference type="ChEBI" id="CHEBI:15378"/>
        <dbReference type="ChEBI" id="CHEBI:16307"/>
        <dbReference type="ChEBI" id="CHEBI:58223"/>
        <dbReference type="ChEBI" id="CHEBI:58885"/>
        <dbReference type="ChEBI" id="CHEBI:143576"/>
        <dbReference type="EC" id="2.4.1.115"/>
    </reaction>
</comment>
<evidence type="ECO:0000313" key="8">
    <source>
        <dbReference type="EMBL" id="EEF36747.1"/>
    </source>
</evidence>
<evidence type="ECO:0000256" key="4">
    <source>
        <dbReference type="ARBA" id="ARBA00022679"/>
    </source>
</evidence>
<dbReference type="InterPro" id="IPR035595">
    <property type="entry name" value="UDP_glycos_trans_CS"/>
</dbReference>
<comment type="similarity">
    <text evidence="2 6">Belongs to the UDP-glycosyltransferase family.</text>
</comment>
<dbReference type="EMBL" id="EQ973968">
    <property type="protein sequence ID" value="EEF36747.1"/>
    <property type="molecule type" value="Genomic_DNA"/>
</dbReference>
<dbReference type="PANTHER" id="PTHR48048">
    <property type="entry name" value="GLYCOSYLTRANSFERASE"/>
    <property type="match status" value="1"/>
</dbReference>
<dbReference type="AlphaFoldDB" id="B9SI10"/>
<dbReference type="UniPathway" id="UPA00009"/>
<dbReference type="OrthoDB" id="5835829at2759"/>
<dbReference type="eggNOG" id="KOG1192">
    <property type="taxonomic scope" value="Eukaryota"/>
</dbReference>
<evidence type="ECO:0000256" key="5">
    <source>
        <dbReference type="ARBA" id="ARBA00047606"/>
    </source>
</evidence>
<evidence type="ECO:0000313" key="9">
    <source>
        <dbReference type="Proteomes" id="UP000008311"/>
    </source>
</evidence>
<reference evidence="9" key="1">
    <citation type="journal article" date="2010" name="Nat. Biotechnol.">
        <title>Draft genome sequence of the oilseed species Ricinus communis.</title>
        <authorList>
            <person name="Chan A.P."/>
            <person name="Crabtree J."/>
            <person name="Zhao Q."/>
            <person name="Lorenzi H."/>
            <person name="Orvis J."/>
            <person name="Puiu D."/>
            <person name="Melake-Berhan A."/>
            <person name="Jones K.M."/>
            <person name="Redman J."/>
            <person name="Chen G."/>
            <person name="Cahoon E.B."/>
            <person name="Gedil M."/>
            <person name="Stanke M."/>
            <person name="Haas B.J."/>
            <person name="Wortman J.R."/>
            <person name="Fraser-Liggett C.M."/>
            <person name="Ravel J."/>
            <person name="Rabinowicz P.D."/>
        </authorList>
    </citation>
    <scope>NUCLEOTIDE SEQUENCE [LARGE SCALE GENOMIC DNA]</scope>
    <source>
        <strain evidence="9">cv. Hale</strain>
    </source>
</reference>
<dbReference type="OMA" id="HEQNGEV"/>